<sequence length="221" mass="23790">MPVVGGDEVRWIAGFPSDGLGLITHETGSGYLYAKLARDDLAASLIVPPWDGTLHTRDQWLRLELRCDGTDTVLRIYPGHADTDPRVLTWSGQTLSGPVELTGYRYRVRPTLRYGDQGSEVAELQNELIDLGYDLGSWGADGDYGQVTVDAVEQFQTDYGYSLIDGEAGPSTRAGIDLALGGAYPPLWISHVAVSDGPLVGPEPEPVDPTPPARLVAGMPI</sequence>
<dbReference type="SUPFAM" id="SSF47090">
    <property type="entry name" value="PGBD-like"/>
    <property type="match status" value="1"/>
</dbReference>
<evidence type="ECO:0000313" key="2">
    <source>
        <dbReference type="EMBL" id="GAA3739950.1"/>
    </source>
</evidence>
<dbReference type="InterPro" id="IPR036365">
    <property type="entry name" value="PGBD-like_sf"/>
</dbReference>
<dbReference type="Pfam" id="PF01471">
    <property type="entry name" value="PG_binding_1"/>
    <property type="match status" value="1"/>
</dbReference>
<reference evidence="3" key="1">
    <citation type="journal article" date="2019" name="Int. J. Syst. Evol. Microbiol.">
        <title>The Global Catalogue of Microorganisms (GCM) 10K type strain sequencing project: providing services to taxonomists for standard genome sequencing and annotation.</title>
        <authorList>
            <consortium name="The Broad Institute Genomics Platform"/>
            <consortium name="The Broad Institute Genome Sequencing Center for Infectious Disease"/>
            <person name="Wu L."/>
            <person name="Ma J."/>
        </authorList>
    </citation>
    <scope>NUCLEOTIDE SEQUENCE [LARGE SCALE GENOMIC DNA]</scope>
    <source>
        <strain evidence="3">JCM 17137</strain>
    </source>
</reference>
<dbReference type="RefSeq" id="WP_344969927.1">
    <property type="nucleotide sequence ID" value="NZ_BAABDD010000007.1"/>
</dbReference>
<proteinExistence type="predicted"/>
<keyword evidence="3" id="KW-1185">Reference proteome</keyword>
<accession>A0ABP7FIG3</accession>
<feature type="domain" description="Peptidoglycan binding-like" evidence="1">
    <location>
        <begin position="117"/>
        <end position="174"/>
    </location>
</feature>
<dbReference type="EMBL" id="BAABDD010000007">
    <property type="protein sequence ID" value="GAA3739950.1"/>
    <property type="molecule type" value="Genomic_DNA"/>
</dbReference>
<organism evidence="2 3">
    <name type="scientific">Salinactinospora qingdaonensis</name>
    <dbReference type="NCBI Taxonomy" id="702744"/>
    <lineage>
        <taxon>Bacteria</taxon>
        <taxon>Bacillati</taxon>
        <taxon>Actinomycetota</taxon>
        <taxon>Actinomycetes</taxon>
        <taxon>Streptosporangiales</taxon>
        <taxon>Nocardiopsidaceae</taxon>
        <taxon>Salinactinospora</taxon>
    </lineage>
</organism>
<evidence type="ECO:0000259" key="1">
    <source>
        <dbReference type="Pfam" id="PF01471"/>
    </source>
</evidence>
<dbReference type="Gene3D" id="1.10.101.10">
    <property type="entry name" value="PGBD-like superfamily/PGBD"/>
    <property type="match status" value="1"/>
</dbReference>
<dbReference type="InterPro" id="IPR002477">
    <property type="entry name" value="Peptidoglycan-bd-like"/>
</dbReference>
<evidence type="ECO:0000313" key="3">
    <source>
        <dbReference type="Proteomes" id="UP001500908"/>
    </source>
</evidence>
<comment type="caution">
    <text evidence="2">The sequence shown here is derived from an EMBL/GenBank/DDBJ whole genome shotgun (WGS) entry which is preliminary data.</text>
</comment>
<protein>
    <recommendedName>
        <fullName evidence="1">Peptidoglycan binding-like domain-containing protein</fullName>
    </recommendedName>
</protein>
<dbReference type="Proteomes" id="UP001500908">
    <property type="component" value="Unassembled WGS sequence"/>
</dbReference>
<gene>
    <name evidence="2" type="ORF">GCM10022402_19680</name>
</gene>
<dbReference type="InterPro" id="IPR036366">
    <property type="entry name" value="PGBDSf"/>
</dbReference>
<name>A0ABP7FIG3_9ACTN</name>